<dbReference type="SUPFAM" id="SSF88946">
    <property type="entry name" value="Sigma2 domain of RNA polymerase sigma factors"/>
    <property type="match status" value="1"/>
</dbReference>
<dbReference type="SUPFAM" id="SSF88659">
    <property type="entry name" value="Sigma3 and sigma4 domains of RNA polymerase sigma factors"/>
    <property type="match status" value="1"/>
</dbReference>
<dbReference type="InterPro" id="IPR013325">
    <property type="entry name" value="RNA_pol_sigma_r2"/>
</dbReference>
<dbReference type="Pfam" id="PF04542">
    <property type="entry name" value="Sigma70_r2"/>
    <property type="match status" value="1"/>
</dbReference>
<protein>
    <submittedName>
        <fullName evidence="7">RNA polymerase sigma factor</fullName>
    </submittedName>
</protein>
<evidence type="ECO:0000256" key="2">
    <source>
        <dbReference type="ARBA" id="ARBA00023015"/>
    </source>
</evidence>
<evidence type="ECO:0000259" key="5">
    <source>
        <dbReference type="Pfam" id="PF04542"/>
    </source>
</evidence>
<name>A0ABW4L5Y1_9MICO</name>
<keyword evidence="3" id="KW-0731">Sigma factor</keyword>
<organism evidence="7 8">
    <name type="scientific">Georgenia deserti</name>
    <dbReference type="NCBI Taxonomy" id="2093781"/>
    <lineage>
        <taxon>Bacteria</taxon>
        <taxon>Bacillati</taxon>
        <taxon>Actinomycetota</taxon>
        <taxon>Actinomycetes</taxon>
        <taxon>Micrococcales</taxon>
        <taxon>Bogoriellaceae</taxon>
        <taxon>Georgenia</taxon>
    </lineage>
</organism>
<dbReference type="InterPro" id="IPR039425">
    <property type="entry name" value="RNA_pol_sigma-70-like"/>
</dbReference>
<dbReference type="InterPro" id="IPR007627">
    <property type="entry name" value="RNA_pol_sigma70_r2"/>
</dbReference>
<dbReference type="EMBL" id="JBHUEE010000006">
    <property type="protein sequence ID" value="MFD1718549.1"/>
    <property type="molecule type" value="Genomic_DNA"/>
</dbReference>
<reference evidence="8" key="1">
    <citation type="journal article" date="2019" name="Int. J. Syst. Evol. Microbiol.">
        <title>The Global Catalogue of Microorganisms (GCM) 10K type strain sequencing project: providing services to taxonomists for standard genome sequencing and annotation.</title>
        <authorList>
            <consortium name="The Broad Institute Genomics Platform"/>
            <consortium name="The Broad Institute Genome Sequencing Center for Infectious Disease"/>
            <person name="Wu L."/>
            <person name="Ma J."/>
        </authorList>
    </citation>
    <scope>NUCLEOTIDE SEQUENCE [LARGE SCALE GENOMIC DNA]</scope>
    <source>
        <strain evidence="8">JCM 17130</strain>
    </source>
</reference>
<keyword evidence="4" id="KW-0804">Transcription</keyword>
<keyword evidence="8" id="KW-1185">Reference proteome</keyword>
<evidence type="ECO:0000256" key="1">
    <source>
        <dbReference type="ARBA" id="ARBA00010641"/>
    </source>
</evidence>
<dbReference type="Gene3D" id="1.10.10.10">
    <property type="entry name" value="Winged helix-like DNA-binding domain superfamily/Winged helix DNA-binding domain"/>
    <property type="match status" value="1"/>
</dbReference>
<comment type="similarity">
    <text evidence="1">Belongs to the sigma-70 factor family. ECF subfamily.</text>
</comment>
<dbReference type="InterPro" id="IPR014284">
    <property type="entry name" value="RNA_pol_sigma-70_dom"/>
</dbReference>
<dbReference type="Pfam" id="PF08281">
    <property type="entry name" value="Sigma70_r4_2"/>
    <property type="match status" value="1"/>
</dbReference>
<evidence type="ECO:0000256" key="3">
    <source>
        <dbReference type="ARBA" id="ARBA00023082"/>
    </source>
</evidence>
<proteinExistence type="inferred from homology"/>
<keyword evidence="2" id="KW-0805">Transcription regulation</keyword>
<evidence type="ECO:0000256" key="4">
    <source>
        <dbReference type="ARBA" id="ARBA00023163"/>
    </source>
</evidence>
<feature type="domain" description="RNA polymerase sigma factor 70 region 4 type 2" evidence="6">
    <location>
        <begin position="114"/>
        <end position="165"/>
    </location>
</feature>
<feature type="domain" description="RNA polymerase sigma-70 region 2" evidence="5">
    <location>
        <begin position="17"/>
        <end position="82"/>
    </location>
</feature>
<comment type="caution">
    <text evidence="7">The sequence shown here is derived from an EMBL/GenBank/DDBJ whole genome shotgun (WGS) entry which is preliminary data.</text>
</comment>
<dbReference type="RefSeq" id="WP_388007062.1">
    <property type="nucleotide sequence ID" value="NZ_JBHUEE010000006.1"/>
</dbReference>
<evidence type="ECO:0000313" key="8">
    <source>
        <dbReference type="Proteomes" id="UP001597277"/>
    </source>
</evidence>
<dbReference type="Gene3D" id="1.10.1740.10">
    <property type="match status" value="1"/>
</dbReference>
<evidence type="ECO:0000259" key="6">
    <source>
        <dbReference type="Pfam" id="PF08281"/>
    </source>
</evidence>
<evidence type="ECO:0000313" key="7">
    <source>
        <dbReference type="EMBL" id="MFD1718549.1"/>
    </source>
</evidence>
<dbReference type="PANTHER" id="PTHR43133:SF46">
    <property type="entry name" value="RNA POLYMERASE SIGMA-70 FACTOR ECF SUBFAMILY"/>
    <property type="match status" value="1"/>
</dbReference>
<dbReference type="PANTHER" id="PTHR43133">
    <property type="entry name" value="RNA POLYMERASE ECF-TYPE SIGMA FACTO"/>
    <property type="match status" value="1"/>
</dbReference>
<dbReference type="NCBIfam" id="TIGR02937">
    <property type="entry name" value="sigma70-ECF"/>
    <property type="match status" value="1"/>
</dbReference>
<sequence>MLLRIGAADERALAELHARYGSVVFGFVAARTPDRGVAEEATADVWLGCWRSARAFRHDSRVLTWLLGIAKRQIYAYTRRKRLTQVPLDETEHAIPADDGDPADLVASAEETHALLAALGSLPSDLSEVVRLAWVHELPYEDIAELVGIPRGTVKSRVSRARRLLREELRRNDD</sequence>
<dbReference type="Proteomes" id="UP001597277">
    <property type="component" value="Unassembled WGS sequence"/>
</dbReference>
<accession>A0ABW4L5Y1</accession>
<dbReference type="CDD" id="cd06171">
    <property type="entry name" value="Sigma70_r4"/>
    <property type="match status" value="1"/>
</dbReference>
<dbReference type="InterPro" id="IPR013249">
    <property type="entry name" value="RNA_pol_sigma70_r4_t2"/>
</dbReference>
<dbReference type="InterPro" id="IPR036388">
    <property type="entry name" value="WH-like_DNA-bd_sf"/>
</dbReference>
<gene>
    <name evidence="7" type="ORF">ACFSE6_11940</name>
</gene>
<dbReference type="InterPro" id="IPR013324">
    <property type="entry name" value="RNA_pol_sigma_r3/r4-like"/>
</dbReference>